<evidence type="ECO:0000313" key="3">
    <source>
        <dbReference type="Proteomes" id="UP000198615"/>
    </source>
</evidence>
<dbReference type="GO" id="GO:0005506">
    <property type="term" value="F:iron ion binding"/>
    <property type="evidence" value="ECO:0007669"/>
    <property type="project" value="UniProtKB-ARBA"/>
</dbReference>
<protein>
    <submittedName>
        <fullName evidence="2">Phytanoyl-CoA dioxygenase (PhyH)</fullName>
    </submittedName>
</protein>
<comment type="caution">
    <text evidence="2">The sequence shown here is derived from an EMBL/GenBank/DDBJ whole genome shotgun (WGS) entry which is preliminary data.</text>
</comment>
<dbReference type="Proteomes" id="UP000198615">
    <property type="component" value="Unassembled WGS sequence"/>
</dbReference>
<reference evidence="2 3" key="1">
    <citation type="submission" date="2016-10" db="EMBL/GenBank/DDBJ databases">
        <authorList>
            <person name="Varghese N."/>
            <person name="Submissions S."/>
        </authorList>
    </citation>
    <scope>NUCLEOTIDE SEQUENCE [LARGE SCALE GENOMIC DNA]</scope>
    <source>
        <strain evidence="2 3">DSM 18839</strain>
    </source>
</reference>
<dbReference type="Gene3D" id="2.60.120.620">
    <property type="entry name" value="q2cbj1_9rhob like domain"/>
    <property type="match status" value="1"/>
</dbReference>
<dbReference type="RefSeq" id="WP_028792533.1">
    <property type="nucleotide sequence ID" value="NZ_FNBW01000017.1"/>
</dbReference>
<name>A0A8G2BMR1_9PROT</name>
<keyword evidence="3" id="KW-1185">Reference proteome</keyword>
<dbReference type="GO" id="GO:0016706">
    <property type="term" value="F:2-oxoglutarate-dependent dioxygenase activity"/>
    <property type="evidence" value="ECO:0007669"/>
    <property type="project" value="UniProtKB-ARBA"/>
</dbReference>
<dbReference type="SUPFAM" id="SSF51197">
    <property type="entry name" value="Clavaminate synthase-like"/>
    <property type="match status" value="1"/>
</dbReference>
<proteinExistence type="predicted"/>
<dbReference type="InterPro" id="IPR008775">
    <property type="entry name" value="Phytyl_CoA_dOase-like"/>
</dbReference>
<organism evidence="2 3">
    <name type="scientific">Thalassobaculum litoreum DSM 18839</name>
    <dbReference type="NCBI Taxonomy" id="1123362"/>
    <lineage>
        <taxon>Bacteria</taxon>
        <taxon>Pseudomonadati</taxon>
        <taxon>Pseudomonadota</taxon>
        <taxon>Alphaproteobacteria</taxon>
        <taxon>Rhodospirillales</taxon>
        <taxon>Thalassobaculaceae</taxon>
        <taxon>Thalassobaculum</taxon>
    </lineage>
</organism>
<keyword evidence="2" id="KW-0223">Dioxygenase</keyword>
<sequence>MLTETEIAHYHDKGYVFPKYRLPPDTLQAIRDDHDRLLARHPEFRDNCPDLLTFDSGFLNYARDPAILDMVAQLIGPDIALWNMSFFAKPALNGKRTPWHQDGAYWPIRPLATCTVWIAIDDATPENGCMRFIPGSHKSKDLAPHDLKKDSSATLSQELSAGTFDEAEAVDVALEAGQISLHDVYLYHGSEANASPKPRRGMTLRLMPTSSFYDRELARRAAEERGDYDQSVRSLFLLRGEDRTGRNDFRVRPLA</sequence>
<accession>A0A8G2BMR1</accession>
<dbReference type="Pfam" id="PF05721">
    <property type="entry name" value="PhyH"/>
    <property type="match status" value="1"/>
</dbReference>
<comment type="cofactor">
    <cofactor evidence="1">
        <name>Fe(2+)</name>
        <dbReference type="ChEBI" id="CHEBI:29033"/>
    </cofactor>
</comment>
<evidence type="ECO:0000256" key="1">
    <source>
        <dbReference type="ARBA" id="ARBA00001954"/>
    </source>
</evidence>
<evidence type="ECO:0000313" key="2">
    <source>
        <dbReference type="EMBL" id="SDG42721.1"/>
    </source>
</evidence>
<dbReference type="OrthoDB" id="9791262at2"/>
<gene>
    <name evidence="2" type="ORF">SAMN05660686_04357</name>
</gene>
<dbReference type="PANTHER" id="PTHR20883:SF48">
    <property type="entry name" value="ECTOINE DIOXYGENASE"/>
    <property type="match status" value="1"/>
</dbReference>
<dbReference type="PANTHER" id="PTHR20883">
    <property type="entry name" value="PHYTANOYL-COA DIOXYGENASE DOMAIN CONTAINING 1"/>
    <property type="match status" value="1"/>
</dbReference>
<dbReference type="EMBL" id="FNBW01000017">
    <property type="protein sequence ID" value="SDG42721.1"/>
    <property type="molecule type" value="Genomic_DNA"/>
</dbReference>
<keyword evidence="2" id="KW-0560">Oxidoreductase</keyword>
<dbReference type="AlphaFoldDB" id="A0A8G2BMR1"/>